<proteinExistence type="inferred from homology"/>
<dbReference type="PRINTS" id="PR00080">
    <property type="entry name" value="SDRFAMILY"/>
</dbReference>
<dbReference type="Pfam" id="PF00106">
    <property type="entry name" value="adh_short"/>
    <property type="match status" value="1"/>
</dbReference>
<dbReference type="AlphaFoldDB" id="A0A0K9NNU7"/>
<dbReference type="InterPro" id="IPR002347">
    <property type="entry name" value="SDR_fam"/>
</dbReference>
<reference evidence="3" key="1">
    <citation type="journal article" date="2016" name="Nature">
        <title>The genome of the seagrass Zostera marina reveals angiosperm adaptation to the sea.</title>
        <authorList>
            <person name="Olsen J.L."/>
            <person name="Rouze P."/>
            <person name="Verhelst B."/>
            <person name="Lin Y.-C."/>
            <person name="Bayer T."/>
            <person name="Collen J."/>
            <person name="Dattolo E."/>
            <person name="De Paoli E."/>
            <person name="Dittami S."/>
            <person name="Maumus F."/>
            <person name="Michel G."/>
            <person name="Kersting A."/>
            <person name="Lauritano C."/>
            <person name="Lohaus R."/>
            <person name="Toepel M."/>
            <person name="Tonon T."/>
            <person name="Vanneste K."/>
            <person name="Amirebrahimi M."/>
            <person name="Brakel J."/>
            <person name="Bostroem C."/>
            <person name="Chovatia M."/>
            <person name="Grimwood J."/>
            <person name="Jenkins J.W."/>
            <person name="Jueterbock A."/>
            <person name="Mraz A."/>
            <person name="Stam W.T."/>
            <person name="Tice H."/>
            <person name="Bornberg-Bauer E."/>
            <person name="Green P.J."/>
            <person name="Pearson G.A."/>
            <person name="Procaccini G."/>
            <person name="Duarte C.M."/>
            <person name="Schmutz J."/>
            <person name="Reusch T.B.H."/>
            <person name="Van de Peer Y."/>
        </authorList>
    </citation>
    <scope>NUCLEOTIDE SEQUENCE [LARGE SCALE GENOMIC DNA]</scope>
    <source>
        <strain evidence="3">cv. Finnish</strain>
    </source>
</reference>
<dbReference type="OrthoDB" id="191139at2759"/>
<dbReference type="CDD" id="cd05327">
    <property type="entry name" value="retinol-DH_like_SDR_c_like"/>
    <property type="match status" value="1"/>
</dbReference>
<keyword evidence="3" id="KW-1185">Reference proteome</keyword>
<comment type="similarity">
    <text evidence="1">Belongs to the short-chain dehydrogenases/reductases (SDR) family.</text>
</comment>
<dbReference type="Gene3D" id="3.40.50.720">
    <property type="entry name" value="NAD(P)-binding Rossmann-like Domain"/>
    <property type="match status" value="1"/>
</dbReference>
<dbReference type="EMBL" id="LFYR01001962">
    <property type="protein sequence ID" value="KMZ58288.1"/>
    <property type="molecule type" value="Genomic_DNA"/>
</dbReference>
<dbReference type="PRINTS" id="PR00081">
    <property type="entry name" value="GDHRDH"/>
</dbReference>
<accession>A0A0K9NNU7</accession>
<dbReference type="InterPro" id="IPR055280">
    <property type="entry name" value="TIC32"/>
</dbReference>
<dbReference type="SUPFAM" id="SSF51735">
    <property type="entry name" value="NAD(P)-binding Rossmann-fold domains"/>
    <property type="match status" value="1"/>
</dbReference>
<comment type="caution">
    <text evidence="2">The sequence shown here is derived from an EMBL/GenBank/DDBJ whole genome shotgun (WGS) entry which is preliminary data.</text>
</comment>
<evidence type="ECO:0000256" key="1">
    <source>
        <dbReference type="RuleBase" id="RU000363"/>
    </source>
</evidence>
<protein>
    <submittedName>
        <fullName evidence="2">Retinol dehydrogenase 12</fullName>
    </submittedName>
</protein>
<dbReference type="OMA" id="KTEYNDW"/>
<dbReference type="Proteomes" id="UP000036987">
    <property type="component" value="Unassembled WGS sequence"/>
</dbReference>
<name>A0A0K9NNU7_ZOSMR</name>
<dbReference type="InterPro" id="IPR036291">
    <property type="entry name" value="NAD(P)-bd_dom_sf"/>
</dbReference>
<dbReference type="PANTHER" id="PTHR48476:SF1">
    <property type="entry name" value="SHORT-CHAIN DEHYDROGENASE TIC 32, CHLOROPLASTIC-LIKE"/>
    <property type="match status" value="1"/>
</dbReference>
<gene>
    <name evidence="2" type="ORF">ZOSMA_78G00580</name>
</gene>
<evidence type="ECO:0000313" key="2">
    <source>
        <dbReference type="EMBL" id="KMZ58288.1"/>
    </source>
</evidence>
<dbReference type="STRING" id="29655.A0A0K9NNU7"/>
<dbReference type="PANTHER" id="PTHR48476">
    <property type="entry name" value="SHORT-CHAIN DEHYDROGENASE TIC 32, CHLOROPLASTIC-LIKE"/>
    <property type="match status" value="1"/>
</dbReference>
<organism evidence="2 3">
    <name type="scientific">Zostera marina</name>
    <name type="common">Eelgrass</name>
    <dbReference type="NCBI Taxonomy" id="29655"/>
    <lineage>
        <taxon>Eukaryota</taxon>
        <taxon>Viridiplantae</taxon>
        <taxon>Streptophyta</taxon>
        <taxon>Embryophyta</taxon>
        <taxon>Tracheophyta</taxon>
        <taxon>Spermatophyta</taxon>
        <taxon>Magnoliopsida</taxon>
        <taxon>Liliopsida</taxon>
        <taxon>Zosteraceae</taxon>
        <taxon>Zostera</taxon>
    </lineage>
</organism>
<sequence>MAIFKWFRKHSTSSGFGFRSTAEQVTEGVDGSSLTAVVTGATSGIGKETARVLALRGVKVVIPVRKIDSGSTVKKSILEQNPDAKIDVMEMDLTSLKSVKSFVHTFQLSNRPLNILINNAGIMAGPFTLSEDRIELQFATNHLGHFLLTNMLLDKMKNTAKETGIQGRIVNVSSRTHHYGDPSSLCDLNHVNDPSKYNSYKAYCNSKLANLLHSNELARRLQEEGANVTANSLHPGVILTRITRLTPLLRFFDFRSPISSTLAVFGKPFFKTIPQGASTTCYLALHPNLKDVSGKYFLDCNEGNSKEIANGMEFGRKLWDLSLDLVNKCKNAA</sequence>
<evidence type="ECO:0000313" key="3">
    <source>
        <dbReference type="Proteomes" id="UP000036987"/>
    </source>
</evidence>